<dbReference type="SUPFAM" id="SSF48008">
    <property type="entry name" value="GntR ligand-binding domain-like"/>
    <property type="match status" value="1"/>
</dbReference>
<evidence type="ECO:0000256" key="2">
    <source>
        <dbReference type="ARBA" id="ARBA00023125"/>
    </source>
</evidence>
<dbReference type="GO" id="GO:0003700">
    <property type="term" value="F:DNA-binding transcription factor activity"/>
    <property type="evidence" value="ECO:0007669"/>
    <property type="project" value="InterPro"/>
</dbReference>
<dbReference type="Gene3D" id="1.10.10.10">
    <property type="entry name" value="Winged helix-like DNA-binding domain superfamily/Winged helix DNA-binding domain"/>
    <property type="match status" value="1"/>
</dbReference>
<dbReference type="InterPro" id="IPR000524">
    <property type="entry name" value="Tscrpt_reg_HTH_GntR"/>
</dbReference>
<protein>
    <submittedName>
        <fullName evidence="5">GntR family transcriptional regulator</fullName>
    </submittedName>
</protein>
<dbReference type="PRINTS" id="PR00035">
    <property type="entry name" value="HTHGNTR"/>
</dbReference>
<dbReference type="Pfam" id="PF00392">
    <property type="entry name" value="GntR"/>
    <property type="match status" value="1"/>
</dbReference>
<dbReference type="SUPFAM" id="SSF46785">
    <property type="entry name" value="Winged helix' DNA-binding domain"/>
    <property type="match status" value="1"/>
</dbReference>
<gene>
    <name evidence="5" type="ORF">N825_30765</name>
</gene>
<dbReference type="EMBL" id="AVFL01000005">
    <property type="protein sequence ID" value="EWY41063.1"/>
    <property type="molecule type" value="Genomic_DNA"/>
</dbReference>
<dbReference type="InterPro" id="IPR036388">
    <property type="entry name" value="WH-like_DNA-bd_sf"/>
</dbReference>
<dbReference type="SMART" id="SM00895">
    <property type="entry name" value="FCD"/>
    <property type="match status" value="1"/>
</dbReference>
<dbReference type="AlphaFoldDB" id="W9HB19"/>
<comment type="caution">
    <text evidence="5">The sequence shown here is derived from an EMBL/GenBank/DDBJ whole genome shotgun (WGS) entry which is preliminary data.</text>
</comment>
<sequence length="249" mass="27201">MIDGVTASVGAPKKAQSRVNLVMEHIKNAVMSGALKGGDRLPSELEIAETLGVSRTPVREAIKVLDVVGVIEVRHGSGTFVRPGVQAALSQLLLFQTYLSDTTPQKLMEVRGIFEKNCAELAAERRTDADLADMRNAIEHLRSLAADPNATHEQILQADLAFHRLVYRSSGNELIESIANFVLTMVAPWIGKSLRHMGPQNAIKLHEIMLIMLESGNANAAREFTASKGFGHTNPVDANMLHFRDTITE</sequence>
<dbReference type="Proteomes" id="UP000019486">
    <property type="component" value="Unassembled WGS sequence"/>
</dbReference>
<dbReference type="InterPro" id="IPR008920">
    <property type="entry name" value="TF_FadR/GntR_C"/>
</dbReference>
<keyword evidence="6" id="KW-1185">Reference proteome</keyword>
<keyword evidence="3" id="KW-0804">Transcription</keyword>
<evidence type="ECO:0000259" key="4">
    <source>
        <dbReference type="PROSITE" id="PS50949"/>
    </source>
</evidence>
<dbReference type="Gene3D" id="1.20.120.530">
    <property type="entry name" value="GntR ligand-binding domain-like"/>
    <property type="match status" value="1"/>
</dbReference>
<dbReference type="PROSITE" id="PS50949">
    <property type="entry name" value="HTH_GNTR"/>
    <property type="match status" value="1"/>
</dbReference>
<reference evidence="5 6" key="1">
    <citation type="submission" date="2013-08" db="EMBL/GenBank/DDBJ databases">
        <title>The genome sequence of Skermanella stibiiresistens.</title>
        <authorList>
            <person name="Zhu W."/>
            <person name="Wang G."/>
        </authorList>
    </citation>
    <scope>NUCLEOTIDE SEQUENCE [LARGE SCALE GENOMIC DNA]</scope>
    <source>
        <strain evidence="5 6">SB22</strain>
    </source>
</reference>
<dbReference type="PANTHER" id="PTHR43537:SF5">
    <property type="entry name" value="UXU OPERON TRANSCRIPTIONAL REGULATOR"/>
    <property type="match status" value="1"/>
</dbReference>
<dbReference type="STRING" id="1385369.N825_30765"/>
<dbReference type="InterPro" id="IPR011711">
    <property type="entry name" value="GntR_C"/>
</dbReference>
<dbReference type="SMART" id="SM00345">
    <property type="entry name" value="HTH_GNTR"/>
    <property type="match status" value="1"/>
</dbReference>
<feature type="domain" description="HTH gntR-type" evidence="4">
    <location>
        <begin position="16"/>
        <end position="84"/>
    </location>
</feature>
<dbReference type="CDD" id="cd07377">
    <property type="entry name" value="WHTH_GntR"/>
    <property type="match status" value="1"/>
</dbReference>
<dbReference type="GO" id="GO:0003677">
    <property type="term" value="F:DNA binding"/>
    <property type="evidence" value="ECO:0007669"/>
    <property type="project" value="UniProtKB-KW"/>
</dbReference>
<accession>W9HB19</accession>
<evidence type="ECO:0000313" key="6">
    <source>
        <dbReference type="Proteomes" id="UP000019486"/>
    </source>
</evidence>
<proteinExistence type="predicted"/>
<evidence type="ECO:0000256" key="1">
    <source>
        <dbReference type="ARBA" id="ARBA00023015"/>
    </source>
</evidence>
<evidence type="ECO:0000313" key="5">
    <source>
        <dbReference type="EMBL" id="EWY41063.1"/>
    </source>
</evidence>
<keyword evidence="1" id="KW-0805">Transcription regulation</keyword>
<dbReference type="PANTHER" id="PTHR43537">
    <property type="entry name" value="TRANSCRIPTIONAL REGULATOR, GNTR FAMILY"/>
    <property type="match status" value="1"/>
</dbReference>
<dbReference type="PATRIC" id="fig|1385369.3.peg.1791"/>
<keyword evidence="2" id="KW-0238">DNA-binding</keyword>
<name>W9HB19_9PROT</name>
<organism evidence="5 6">
    <name type="scientific">Skermanella stibiiresistens SB22</name>
    <dbReference type="NCBI Taxonomy" id="1385369"/>
    <lineage>
        <taxon>Bacteria</taxon>
        <taxon>Pseudomonadati</taxon>
        <taxon>Pseudomonadota</taxon>
        <taxon>Alphaproteobacteria</taxon>
        <taxon>Rhodospirillales</taxon>
        <taxon>Azospirillaceae</taxon>
        <taxon>Skermanella</taxon>
    </lineage>
</organism>
<evidence type="ECO:0000256" key="3">
    <source>
        <dbReference type="ARBA" id="ARBA00023163"/>
    </source>
</evidence>
<dbReference type="RefSeq" id="WP_037450258.1">
    <property type="nucleotide sequence ID" value="NZ_AVFL01000005.1"/>
</dbReference>
<dbReference type="InterPro" id="IPR036390">
    <property type="entry name" value="WH_DNA-bd_sf"/>
</dbReference>
<dbReference type="Pfam" id="PF07729">
    <property type="entry name" value="FCD"/>
    <property type="match status" value="1"/>
</dbReference>